<evidence type="ECO:0000256" key="5">
    <source>
        <dbReference type="ARBA" id="ARBA00022741"/>
    </source>
</evidence>
<dbReference type="GO" id="GO:0046872">
    <property type="term" value="F:metal ion binding"/>
    <property type="evidence" value="ECO:0007669"/>
    <property type="project" value="UniProtKB-KW"/>
</dbReference>
<dbReference type="PROSITE" id="PS00107">
    <property type="entry name" value="PROTEIN_KINASE_ATP"/>
    <property type="match status" value="1"/>
</dbReference>
<comment type="caution">
    <text evidence="12">The sequence shown here is derived from an EMBL/GenBank/DDBJ whole genome shotgun (WGS) entry which is preliminary data.</text>
</comment>
<dbReference type="GO" id="GO:0005634">
    <property type="term" value="C:nucleus"/>
    <property type="evidence" value="ECO:0007669"/>
    <property type="project" value="TreeGrafter"/>
</dbReference>
<comment type="cofactor">
    <cofactor evidence="2">
        <name>Mg(2+)</name>
        <dbReference type="ChEBI" id="CHEBI:18420"/>
    </cofactor>
</comment>
<dbReference type="Pfam" id="PF00069">
    <property type="entry name" value="Pkinase"/>
    <property type="match status" value="1"/>
</dbReference>
<dbReference type="InterPro" id="IPR011009">
    <property type="entry name" value="Kinase-like_dom_sf"/>
</dbReference>
<evidence type="ECO:0000256" key="7">
    <source>
        <dbReference type="ARBA" id="ARBA00022840"/>
    </source>
</evidence>
<keyword evidence="8" id="KW-0464">Manganese</keyword>
<dbReference type="InterPro" id="IPR000719">
    <property type="entry name" value="Prot_kinase_dom"/>
</dbReference>
<evidence type="ECO:0000259" key="11">
    <source>
        <dbReference type="PROSITE" id="PS50011"/>
    </source>
</evidence>
<evidence type="ECO:0000256" key="6">
    <source>
        <dbReference type="ARBA" id="ARBA00022777"/>
    </source>
</evidence>
<keyword evidence="5 9" id="KW-0547">Nucleotide-binding</keyword>
<comment type="cofactor">
    <cofactor evidence="1">
        <name>Mn(2+)</name>
        <dbReference type="ChEBI" id="CHEBI:29035"/>
    </cofactor>
</comment>
<dbReference type="InterPro" id="IPR017441">
    <property type="entry name" value="Protein_kinase_ATP_BS"/>
</dbReference>
<feature type="binding site" evidence="9">
    <location>
        <position position="118"/>
    </location>
    <ligand>
        <name>ATP</name>
        <dbReference type="ChEBI" id="CHEBI:30616"/>
    </ligand>
</feature>
<keyword evidence="4" id="KW-0808">Transferase</keyword>
<evidence type="ECO:0000256" key="8">
    <source>
        <dbReference type="ARBA" id="ARBA00023211"/>
    </source>
</evidence>
<dbReference type="SUPFAM" id="SSF56112">
    <property type="entry name" value="Protein kinase-like (PK-like)"/>
    <property type="match status" value="1"/>
</dbReference>
<dbReference type="PROSITE" id="PS00109">
    <property type="entry name" value="PROTEIN_KINASE_TYR"/>
    <property type="match status" value="1"/>
</dbReference>
<dbReference type="OrthoDB" id="20134at2759"/>
<evidence type="ECO:0000313" key="13">
    <source>
        <dbReference type="Proteomes" id="UP000728185"/>
    </source>
</evidence>
<dbReference type="AlphaFoldDB" id="A0A8E0RUA8"/>
<evidence type="ECO:0000256" key="1">
    <source>
        <dbReference type="ARBA" id="ARBA00001936"/>
    </source>
</evidence>
<gene>
    <name evidence="12" type="ORF">FBUS_03688</name>
</gene>
<organism evidence="12 13">
    <name type="scientific">Fasciolopsis buskii</name>
    <dbReference type="NCBI Taxonomy" id="27845"/>
    <lineage>
        <taxon>Eukaryota</taxon>
        <taxon>Metazoa</taxon>
        <taxon>Spiralia</taxon>
        <taxon>Lophotrochozoa</taxon>
        <taxon>Platyhelminthes</taxon>
        <taxon>Trematoda</taxon>
        <taxon>Digenea</taxon>
        <taxon>Plagiorchiida</taxon>
        <taxon>Echinostomata</taxon>
        <taxon>Echinostomatoidea</taxon>
        <taxon>Fasciolidae</taxon>
        <taxon>Fasciolopsis</taxon>
    </lineage>
</organism>
<keyword evidence="3" id="KW-0723">Serine/threonine-protein kinase</keyword>
<dbReference type="PANTHER" id="PTHR46485:SF5">
    <property type="entry name" value="CENTER DIVIDER, ISOFORM A"/>
    <property type="match status" value="1"/>
</dbReference>
<proteinExistence type="predicted"/>
<dbReference type="GO" id="GO:0030036">
    <property type="term" value="P:actin cytoskeleton organization"/>
    <property type="evidence" value="ECO:0007669"/>
    <property type="project" value="TreeGrafter"/>
</dbReference>
<evidence type="ECO:0000256" key="10">
    <source>
        <dbReference type="SAM" id="MobiDB-lite"/>
    </source>
</evidence>
<evidence type="ECO:0000313" key="12">
    <source>
        <dbReference type="EMBL" id="KAA0190974.1"/>
    </source>
</evidence>
<dbReference type="Gene3D" id="1.10.510.10">
    <property type="entry name" value="Transferase(Phosphotransferase) domain 1"/>
    <property type="match status" value="1"/>
</dbReference>
<evidence type="ECO:0000256" key="3">
    <source>
        <dbReference type="ARBA" id="ARBA00022527"/>
    </source>
</evidence>
<dbReference type="InterPro" id="IPR050940">
    <property type="entry name" value="Actin_reg-Ser/Thr_kinase"/>
</dbReference>
<name>A0A8E0RUA8_9TREM</name>
<feature type="region of interest" description="Disordered" evidence="10">
    <location>
        <begin position="416"/>
        <end position="439"/>
    </location>
</feature>
<dbReference type="PROSITE" id="PS50011">
    <property type="entry name" value="PROTEIN_KINASE_DOM"/>
    <property type="match status" value="1"/>
</dbReference>
<dbReference type="InterPro" id="IPR008266">
    <property type="entry name" value="Tyr_kinase_AS"/>
</dbReference>
<keyword evidence="6 12" id="KW-0418">Kinase</keyword>
<dbReference type="Gene3D" id="3.30.200.20">
    <property type="entry name" value="Phosphorylase Kinase, domain 1"/>
    <property type="match status" value="1"/>
</dbReference>
<evidence type="ECO:0000256" key="2">
    <source>
        <dbReference type="ARBA" id="ARBA00001946"/>
    </source>
</evidence>
<feature type="domain" description="Protein kinase" evidence="11">
    <location>
        <begin position="89"/>
        <end position="380"/>
    </location>
</feature>
<dbReference type="GO" id="GO:0004674">
    <property type="term" value="F:protein serine/threonine kinase activity"/>
    <property type="evidence" value="ECO:0007669"/>
    <property type="project" value="UniProtKB-KW"/>
</dbReference>
<dbReference type="EMBL" id="LUCM01006645">
    <property type="protein sequence ID" value="KAA0190974.1"/>
    <property type="molecule type" value="Genomic_DNA"/>
</dbReference>
<keyword evidence="13" id="KW-1185">Reference proteome</keyword>
<evidence type="ECO:0000256" key="9">
    <source>
        <dbReference type="PROSITE-ProRule" id="PRU10141"/>
    </source>
</evidence>
<keyword evidence="7 9" id="KW-0067">ATP-binding</keyword>
<evidence type="ECO:0000256" key="4">
    <source>
        <dbReference type="ARBA" id="ARBA00022679"/>
    </source>
</evidence>
<dbReference type="GO" id="GO:0005524">
    <property type="term" value="F:ATP binding"/>
    <property type="evidence" value="ECO:0007669"/>
    <property type="project" value="UniProtKB-UniRule"/>
</dbReference>
<dbReference type="Proteomes" id="UP000728185">
    <property type="component" value="Unassembled WGS sequence"/>
</dbReference>
<reference evidence="12" key="1">
    <citation type="submission" date="2019-05" db="EMBL/GenBank/DDBJ databases">
        <title>Annotation for the trematode Fasciolopsis buski.</title>
        <authorList>
            <person name="Choi Y.-J."/>
        </authorList>
    </citation>
    <scope>NUCLEOTIDE SEQUENCE</scope>
    <source>
        <strain evidence="12">HT</strain>
        <tissue evidence="12">Whole worm</tissue>
    </source>
</reference>
<accession>A0A8E0RUA8</accession>
<protein>
    <submittedName>
        <fullName evidence="12">LIM domain kinase 1</fullName>
    </submittedName>
</protein>
<sequence>MDHIPVSPKHRLSVSLIKPVLDRNSSLFFSFPDRAEDVFHTLIFPCYCKSADRLHVPGSLKSPTKLRIYRKISERCPTELPPQMDESQLEFLDSIGKGAFGRAIKVRHRELGCLLVLKEVLTECKEDETALVREISLICSLNHPNILGCMGVVTRNRKICLLTEYIPRGCLHNLIVEPIRYPLSWPTLVSFAKDIASGMDFLHQHDLLHRDLTTWNCLVRQDNSVVVSDFGLSKFVYQPRDLFFQAKDPIQPASEPGNIEEDISQNKFRKRGVRPKRHTVVGSPFWMAPEMLAGKPYNNAVDVYSFGIILCQLLARCDADPDHIPREPNRMSVDIERFLAGERVSEDRPDMLVAMAVRCVDFEPDSRQVKILITLTRIIIYSISFTFRPTFLDCLEWLEDCLLYLTTGHMVSNELTSPKYSNVEPKENGVNQKQEAERK</sequence>
<dbReference type="GO" id="GO:0005737">
    <property type="term" value="C:cytoplasm"/>
    <property type="evidence" value="ECO:0007669"/>
    <property type="project" value="TreeGrafter"/>
</dbReference>
<dbReference type="PANTHER" id="PTHR46485">
    <property type="entry name" value="LIM DOMAIN KINASE 1"/>
    <property type="match status" value="1"/>
</dbReference>